<evidence type="ECO:0000256" key="8">
    <source>
        <dbReference type="NCBIfam" id="TIGR00209"/>
    </source>
</evidence>
<evidence type="ECO:0000256" key="9">
    <source>
        <dbReference type="PIRSR" id="PIRSR000808-1"/>
    </source>
</evidence>
<evidence type="ECO:0000259" key="12">
    <source>
        <dbReference type="Pfam" id="PF01087"/>
    </source>
</evidence>
<evidence type="ECO:0000256" key="4">
    <source>
        <dbReference type="ARBA" id="ARBA00022723"/>
    </source>
</evidence>
<dbReference type="Gene3D" id="3.30.428.10">
    <property type="entry name" value="HIT-like"/>
    <property type="match status" value="2"/>
</dbReference>
<sequence>MSELRHNLITGDWVVIATDRAKKPNEFKSHRSPEEREPKHRSNCPFCPGNEKETAAESDRFGDDSGWQVRVVQNRYPALSPTGELIRSGDRLFRTVSGVGFHEVIIEHPHHDVTLANLPIEDVANILRMYRQRYAKIRADSRVAAIVVYKNHGKESGASIAHPHSQLMATPIVPPQIRQRAREAIRFFDETGECLFCHTLADELAAGDRVVIESDRFVAFVPRAALFPFQVWIFPRRHTSSFDEITEDEAIDLAATLKTVLAKLDNGLQNPAYNYVIRSIPTGDRATAYFHWYVDIIPRLGIAAGFELGSGMFVNSTLPEENAAFLRAV</sequence>
<feature type="binding site" evidence="10">
    <location>
        <position position="47"/>
    </location>
    <ligand>
        <name>Zn(2+)</name>
        <dbReference type="ChEBI" id="CHEBI:29105"/>
    </ligand>
</feature>
<dbReference type="InterPro" id="IPR005850">
    <property type="entry name" value="GalP_Utransf_C"/>
</dbReference>
<dbReference type="GO" id="GO:0008270">
    <property type="term" value="F:zinc ion binding"/>
    <property type="evidence" value="ECO:0007669"/>
    <property type="project" value="InterPro"/>
</dbReference>
<dbReference type="InterPro" id="IPR036265">
    <property type="entry name" value="HIT-like_sf"/>
</dbReference>
<evidence type="ECO:0000256" key="1">
    <source>
        <dbReference type="ARBA" id="ARBA00010951"/>
    </source>
</evidence>
<feature type="compositionally biased region" description="Basic and acidic residues" evidence="11">
    <location>
        <begin position="50"/>
        <end position="61"/>
    </location>
</feature>
<dbReference type="Proteomes" id="UP000621799">
    <property type="component" value="Unassembled WGS sequence"/>
</dbReference>
<feature type="binding site" evidence="10">
    <location>
        <position position="44"/>
    </location>
    <ligand>
        <name>Zn(2+)</name>
        <dbReference type="ChEBI" id="CHEBI:29105"/>
    </ligand>
</feature>
<evidence type="ECO:0000256" key="3">
    <source>
        <dbReference type="ARBA" id="ARBA00022695"/>
    </source>
</evidence>
<keyword evidence="6" id="KW-0299">Galactose metabolism</keyword>
<feature type="binding site" evidence="10">
    <location>
        <position position="162"/>
    </location>
    <ligand>
        <name>Zn(2+)</name>
        <dbReference type="ChEBI" id="CHEBI:29105"/>
    </ligand>
</feature>
<comment type="cofactor">
    <cofactor evidence="10">
        <name>Zn(2+)</name>
        <dbReference type="ChEBI" id="CHEBI:29105"/>
    </cofactor>
    <text evidence="10">Binds 1 zinc ion per subunit.</text>
</comment>
<keyword evidence="3 14" id="KW-0548">Nucleotidyltransferase</keyword>
<dbReference type="EMBL" id="JADEXN010000034">
    <property type="protein sequence ID" value="MBE9039813.1"/>
    <property type="molecule type" value="Genomic_DNA"/>
</dbReference>
<reference evidence="14" key="1">
    <citation type="submission" date="2020-10" db="EMBL/GenBank/DDBJ databases">
        <authorList>
            <person name="Castelo-Branco R."/>
            <person name="Eusebio N."/>
            <person name="Adriana R."/>
            <person name="Vieira A."/>
            <person name="Brugerolle De Fraissinette N."/>
            <person name="Rezende De Castro R."/>
            <person name="Schneider M.P."/>
            <person name="Vasconcelos V."/>
            <person name="Leao P.N."/>
        </authorList>
    </citation>
    <scope>NUCLEOTIDE SEQUENCE</scope>
    <source>
        <strain evidence="14">LEGE 11467</strain>
    </source>
</reference>
<evidence type="ECO:0000259" key="13">
    <source>
        <dbReference type="Pfam" id="PF02744"/>
    </source>
</evidence>
<feature type="binding site" evidence="10">
    <location>
        <position position="111"/>
    </location>
    <ligand>
        <name>Zn(2+)</name>
        <dbReference type="ChEBI" id="CHEBI:29105"/>
    </ligand>
</feature>
<keyword evidence="15" id="KW-1185">Reference proteome</keyword>
<keyword evidence="5 10" id="KW-0862">Zinc</keyword>
<dbReference type="PANTHER" id="PTHR42763:SF2">
    <property type="entry name" value="ADP-GLUCOSE PHOSPHORYLASE"/>
    <property type="match status" value="1"/>
</dbReference>
<feature type="compositionally biased region" description="Basic and acidic residues" evidence="11">
    <location>
        <begin position="24"/>
        <end position="40"/>
    </location>
</feature>
<dbReference type="PANTHER" id="PTHR42763">
    <property type="entry name" value="ADP-GLUCOSE PHOSPHORYLASE"/>
    <property type="match status" value="1"/>
</dbReference>
<dbReference type="NCBIfam" id="TIGR00209">
    <property type="entry name" value="galT_1"/>
    <property type="match status" value="1"/>
</dbReference>
<keyword evidence="2" id="KW-0808">Transferase</keyword>
<dbReference type="PIRSF" id="PIRSF000808">
    <property type="entry name" value="GalT"/>
    <property type="match status" value="1"/>
</dbReference>
<feature type="region of interest" description="Disordered" evidence="11">
    <location>
        <begin position="24"/>
        <end position="61"/>
    </location>
</feature>
<dbReference type="InterPro" id="IPR053177">
    <property type="entry name" value="ADP-glucose_phosphorylase"/>
</dbReference>
<dbReference type="Pfam" id="PF02744">
    <property type="entry name" value="GalP_UDP_tr_C"/>
    <property type="match status" value="1"/>
</dbReference>
<feature type="active site" description="Tele-UMP-histidine intermediate" evidence="9">
    <location>
        <position position="164"/>
    </location>
</feature>
<dbReference type="AlphaFoldDB" id="A0A928VV15"/>
<organism evidence="14 15">
    <name type="scientific">Zarconia navalis LEGE 11467</name>
    <dbReference type="NCBI Taxonomy" id="1828826"/>
    <lineage>
        <taxon>Bacteria</taxon>
        <taxon>Bacillati</taxon>
        <taxon>Cyanobacteriota</taxon>
        <taxon>Cyanophyceae</taxon>
        <taxon>Oscillatoriophycideae</taxon>
        <taxon>Oscillatoriales</taxon>
        <taxon>Oscillatoriales incertae sedis</taxon>
        <taxon>Zarconia</taxon>
        <taxon>Zarconia navalis</taxon>
    </lineage>
</organism>
<dbReference type="GO" id="GO:0008108">
    <property type="term" value="F:UDP-glucose:hexose-1-phosphate uridylyltransferase activity"/>
    <property type="evidence" value="ECO:0007669"/>
    <property type="project" value="UniProtKB-UniRule"/>
</dbReference>
<dbReference type="Pfam" id="PF01087">
    <property type="entry name" value="GalP_UDP_transf"/>
    <property type="match status" value="1"/>
</dbReference>
<dbReference type="SUPFAM" id="SSF54197">
    <property type="entry name" value="HIT-like"/>
    <property type="match status" value="2"/>
</dbReference>
<dbReference type="GO" id="GO:0006012">
    <property type="term" value="P:galactose metabolic process"/>
    <property type="evidence" value="ECO:0007669"/>
    <property type="project" value="UniProtKB-UniRule"/>
</dbReference>
<evidence type="ECO:0000256" key="2">
    <source>
        <dbReference type="ARBA" id="ARBA00022679"/>
    </source>
</evidence>
<dbReference type="RefSeq" id="WP_264320075.1">
    <property type="nucleotide sequence ID" value="NZ_JADEXN010000034.1"/>
</dbReference>
<evidence type="ECO:0000313" key="15">
    <source>
        <dbReference type="Proteomes" id="UP000621799"/>
    </source>
</evidence>
<evidence type="ECO:0000256" key="11">
    <source>
        <dbReference type="SAM" id="MobiDB-lite"/>
    </source>
</evidence>
<evidence type="ECO:0000256" key="6">
    <source>
        <dbReference type="ARBA" id="ARBA00023144"/>
    </source>
</evidence>
<proteinExistence type="inferred from homology"/>
<name>A0A928VV15_9CYAN</name>
<evidence type="ECO:0000256" key="7">
    <source>
        <dbReference type="ARBA" id="ARBA00023277"/>
    </source>
</evidence>
<evidence type="ECO:0000256" key="10">
    <source>
        <dbReference type="PIRSR" id="PIRSR000808-3"/>
    </source>
</evidence>
<evidence type="ECO:0000313" key="14">
    <source>
        <dbReference type="EMBL" id="MBE9039813.1"/>
    </source>
</evidence>
<dbReference type="InterPro" id="IPR005849">
    <property type="entry name" value="GalP_Utransf_N"/>
</dbReference>
<protein>
    <recommendedName>
        <fullName evidence="8">Galactose-1-phosphate uridylyltransferase</fullName>
        <ecNumber evidence="8">2.7.7.12</ecNumber>
    </recommendedName>
</protein>
<dbReference type="EC" id="2.7.7.12" evidence="8"/>
<keyword evidence="7" id="KW-0119">Carbohydrate metabolism</keyword>
<gene>
    <name evidence="14" type="primary">galT</name>
    <name evidence="14" type="ORF">IQ235_03275</name>
</gene>
<evidence type="ECO:0000256" key="5">
    <source>
        <dbReference type="ARBA" id="ARBA00022833"/>
    </source>
</evidence>
<feature type="domain" description="Galactose-1-phosphate uridyl transferase C-terminal" evidence="13">
    <location>
        <begin position="186"/>
        <end position="297"/>
    </location>
</feature>
<comment type="similarity">
    <text evidence="1">Belongs to the galactose-1-phosphate uridylyltransferase type 1 family.</text>
</comment>
<comment type="caution">
    <text evidence="14">The sequence shown here is derived from an EMBL/GenBank/DDBJ whole genome shotgun (WGS) entry which is preliminary data.</text>
</comment>
<feature type="domain" description="Galactose-1-phosphate uridyl transferase N-terminal" evidence="12">
    <location>
        <begin position="3"/>
        <end position="174"/>
    </location>
</feature>
<accession>A0A928VV15</accession>
<keyword evidence="4 10" id="KW-0479">Metal-binding</keyword>
<dbReference type="InterPro" id="IPR001937">
    <property type="entry name" value="GalP_UDPtransf1"/>
</dbReference>